<dbReference type="PANTHER" id="PTHR37984:SF5">
    <property type="entry name" value="PROTEIN NYNRIN-LIKE"/>
    <property type="match status" value="1"/>
</dbReference>
<accession>A0A5J4NJW6</accession>
<dbReference type="Proteomes" id="UP000324629">
    <property type="component" value="Unassembled WGS sequence"/>
</dbReference>
<dbReference type="EMBL" id="QNGE01002389">
    <property type="protein sequence ID" value="KAA3675659.1"/>
    <property type="molecule type" value="Genomic_DNA"/>
</dbReference>
<evidence type="ECO:0000313" key="1">
    <source>
        <dbReference type="EMBL" id="KAA3675659.1"/>
    </source>
</evidence>
<comment type="caution">
    <text evidence="1">The sequence shown here is derived from an EMBL/GenBank/DDBJ whole genome shotgun (WGS) entry which is preliminary data.</text>
</comment>
<protein>
    <recommendedName>
        <fullName evidence="3">Reverse transcriptase domain-containing protein</fullName>
    </recommendedName>
</protein>
<proteinExistence type="predicted"/>
<organism evidence="1 2">
    <name type="scientific">Paragonimus westermani</name>
    <dbReference type="NCBI Taxonomy" id="34504"/>
    <lineage>
        <taxon>Eukaryota</taxon>
        <taxon>Metazoa</taxon>
        <taxon>Spiralia</taxon>
        <taxon>Lophotrochozoa</taxon>
        <taxon>Platyhelminthes</taxon>
        <taxon>Trematoda</taxon>
        <taxon>Digenea</taxon>
        <taxon>Plagiorchiida</taxon>
        <taxon>Troglotremata</taxon>
        <taxon>Troglotrematidae</taxon>
        <taxon>Paragonimus</taxon>
    </lineage>
</organism>
<evidence type="ECO:0000313" key="2">
    <source>
        <dbReference type="Proteomes" id="UP000324629"/>
    </source>
</evidence>
<dbReference type="AlphaFoldDB" id="A0A5J4NJW6"/>
<dbReference type="InterPro" id="IPR043502">
    <property type="entry name" value="DNA/RNA_pol_sf"/>
</dbReference>
<reference evidence="1 2" key="1">
    <citation type="journal article" date="2019" name="Gigascience">
        <title>Whole-genome sequence of the oriental lung fluke Paragonimus westermani.</title>
        <authorList>
            <person name="Oey H."/>
            <person name="Zakrzewski M."/>
            <person name="Narain K."/>
            <person name="Devi K.R."/>
            <person name="Agatsuma T."/>
            <person name="Nawaratna S."/>
            <person name="Gobert G.N."/>
            <person name="Jones M.K."/>
            <person name="Ragan M.A."/>
            <person name="McManus D.P."/>
            <person name="Krause L."/>
        </authorList>
    </citation>
    <scope>NUCLEOTIDE SEQUENCE [LARGE SCALE GENOMIC DNA]</scope>
    <source>
        <strain evidence="1 2">IND2009</strain>
    </source>
</reference>
<sequence>MHVLAKTTNHGKAVGEQKEGLRQVCGNLREAGLTAHPSKCKLLQRELTCLEQKNSMERACSDPSKNRQVVGWLTPWTTSKVHTFLSPSSYYRKFVEEFAGSASPLHRLMQKGRLVSWTTACNCVRTA</sequence>
<dbReference type="PANTHER" id="PTHR37984">
    <property type="entry name" value="PROTEIN CBG26694"/>
    <property type="match status" value="1"/>
</dbReference>
<keyword evidence="2" id="KW-1185">Reference proteome</keyword>
<evidence type="ECO:0008006" key="3">
    <source>
        <dbReference type="Google" id="ProtNLM"/>
    </source>
</evidence>
<name>A0A5J4NJW6_9TREM</name>
<dbReference type="Gene3D" id="3.30.70.270">
    <property type="match status" value="2"/>
</dbReference>
<dbReference type="InterPro" id="IPR050951">
    <property type="entry name" value="Retrovirus_Pol_polyprotein"/>
</dbReference>
<dbReference type="InterPro" id="IPR043128">
    <property type="entry name" value="Rev_trsase/Diguanyl_cyclase"/>
</dbReference>
<dbReference type="SUPFAM" id="SSF56672">
    <property type="entry name" value="DNA/RNA polymerases"/>
    <property type="match status" value="1"/>
</dbReference>
<gene>
    <name evidence="1" type="ORF">DEA37_0004309</name>
</gene>